<name>A0AAD7FXV1_MYCRO</name>
<keyword evidence="2" id="KW-1185">Reference proteome</keyword>
<sequence>MNHAALKFDVRLEYGEPEASASFCVFRVIEAYGGSCEEFRVRRQKPPGHGASRNIDYVTNSLSFSLFDLDPIVVLPVGEPLLPEDCQPLMLLVLISTESGWNPPSSAALSARAAPSRDRWERSCRRLCSPPVKQQEAPRPSHTLPLVIETCSHLHLRLRAPIHSRGQDVQGLRAATRTPSPSFFGVEISRYMRPLWWP</sequence>
<dbReference type="AlphaFoldDB" id="A0AAD7FXV1"/>
<accession>A0AAD7FXV1</accession>
<comment type="caution">
    <text evidence="1">The sequence shown here is derived from an EMBL/GenBank/DDBJ whole genome shotgun (WGS) entry which is preliminary data.</text>
</comment>
<proteinExistence type="predicted"/>
<protein>
    <submittedName>
        <fullName evidence="1">Uncharacterized protein</fullName>
    </submittedName>
</protein>
<evidence type="ECO:0000313" key="2">
    <source>
        <dbReference type="Proteomes" id="UP001221757"/>
    </source>
</evidence>
<dbReference type="EMBL" id="JARKIE010000370">
    <property type="protein sequence ID" value="KAJ7649154.1"/>
    <property type="molecule type" value="Genomic_DNA"/>
</dbReference>
<gene>
    <name evidence="1" type="ORF">B0H17DRAFT_1186670</name>
</gene>
<dbReference type="Proteomes" id="UP001221757">
    <property type="component" value="Unassembled WGS sequence"/>
</dbReference>
<organism evidence="1 2">
    <name type="scientific">Mycena rosella</name>
    <name type="common">Pink bonnet</name>
    <name type="synonym">Agaricus rosellus</name>
    <dbReference type="NCBI Taxonomy" id="1033263"/>
    <lineage>
        <taxon>Eukaryota</taxon>
        <taxon>Fungi</taxon>
        <taxon>Dikarya</taxon>
        <taxon>Basidiomycota</taxon>
        <taxon>Agaricomycotina</taxon>
        <taxon>Agaricomycetes</taxon>
        <taxon>Agaricomycetidae</taxon>
        <taxon>Agaricales</taxon>
        <taxon>Marasmiineae</taxon>
        <taxon>Mycenaceae</taxon>
        <taxon>Mycena</taxon>
    </lineage>
</organism>
<evidence type="ECO:0000313" key="1">
    <source>
        <dbReference type="EMBL" id="KAJ7649154.1"/>
    </source>
</evidence>
<reference evidence="1" key="1">
    <citation type="submission" date="2023-03" db="EMBL/GenBank/DDBJ databases">
        <title>Massive genome expansion in bonnet fungi (Mycena s.s.) driven by repeated elements and novel gene families across ecological guilds.</title>
        <authorList>
            <consortium name="Lawrence Berkeley National Laboratory"/>
            <person name="Harder C.B."/>
            <person name="Miyauchi S."/>
            <person name="Viragh M."/>
            <person name="Kuo A."/>
            <person name="Thoen E."/>
            <person name="Andreopoulos B."/>
            <person name="Lu D."/>
            <person name="Skrede I."/>
            <person name="Drula E."/>
            <person name="Henrissat B."/>
            <person name="Morin E."/>
            <person name="Kohler A."/>
            <person name="Barry K."/>
            <person name="LaButti K."/>
            <person name="Morin E."/>
            <person name="Salamov A."/>
            <person name="Lipzen A."/>
            <person name="Mereny Z."/>
            <person name="Hegedus B."/>
            <person name="Baldrian P."/>
            <person name="Stursova M."/>
            <person name="Weitz H."/>
            <person name="Taylor A."/>
            <person name="Grigoriev I.V."/>
            <person name="Nagy L.G."/>
            <person name="Martin F."/>
            <person name="Kauserud H."/>
        </authorList>
    </citation>
    <scope>NUCLEOTIDE SEQUENCE</scope>
    <source>
        <strain evidence="1">CBHHK067</strain>
    </source>
</reference>